<organism evidence="6 7">
    <name type="scientific">Thiobaca trueperi</name>
    <dbReference type="NCBI Taxonomy" id="127458"/>
    <lineage>
        <taxon>Bacteria</taxon>
        <taxon>Pseudomonadati</taxon>
        <taxon>Pseudomonadota</taxon>
        <taxon>Gammaproteobacteria</taxon>
        <taxon>Chromatiales</taxon>
        <taxon>Chromatiaceae</taxon>
        <taxon>Thiobaca</taxon>
    </lineage>
</organism>
<dbReference type="PANTHER" id="PTHR30085">
    <property type="entry name" value="AMINO ACID ABC TRANSPORTER PERMEASE"/>
    <property type="match status" value="1"/>
</dbReference>
<dbReference type="SMART" id="SM00062">
    <property type="entry name" value="PBPb"/>
    <property type="match status" value="1"/>
</dbReference>
<evidence type="ECO:0000256" key="2">
    <source>
        <dbReference type="ARBA" id="ARBA00022448"/>
    </source>
</evidence>
<feature type="domain" description="Solute-binding protein family 3/N-terminal" evidence="5">
    <location>
        <begin position="34"/>
        <end position="264"/>
    </location>
</feature>
<evidence type="ECO:0000259" key="5">
    <source>
        <dbReference type="SMART" id="SM00062"/>
    </source>
</evidence>
<dbReference type="Pfam" id="PF00497">
    <property type="entry name" value="SBP_bac_3"/>
    <property type="match status" value="1"/>
</dbReference>
<feature type="signal peptide" evidence="4">
    <location>
        <begin position="1"/>
        <end position="22"/>
    </location>
</feature>
<dbReference type="CDD" id="cd13692">
    <property type="entry name" value="PBP2_BztA"/>
    <property type="match status" value="1"/>
</dbReference>
<dbReference type="SUPFAM" id="SSF53850">
    <property type="entry name" value="Periplasmic binding protein-like II"/>
    <property type="match status" value="1"/>
</dbReference>
<dbReference type="EMBL" id="SMAO01000014">
    <property type="protein sequence ID" value="TCT18107.1"/>
    <property type="molecule type" value="Genomic_DNA"/>
</dbReference>
<proteinExistence type="inferred from homology"/>
<keyword evidence="3 4" id="KW-0732">Signal</keyword>
<gene>
    <name evidence="6" type="ORF">EDC35_1149</name>
</gene>
<sequence>MNRPPSFLALILVALTALPTMAGETLETVKSRGMLRCGVSEGIAGFSQPDADGRWQGLDADFCRAVAAAVLGDGERVEFVPLQAAARFPALLGRKIDLLSRTTTWTLNREAILGLQFPGIIFYDGQGFLVPAAAGIQSPSQLHGKIICLEKGTNHERNLARYAYLKKLTFTPLVLDSLHTAADALFAGRCAAYTGDAGQLAATRLRAPGGADAFVILPERISKEPLAPVILEGDSQWTTIIRWVLFSLIRAEEYGVTRDNVDALFDDDTATLGRQFAFLTKEEKRLLGNAMSLTPGWAMRAIKTVGNYGEIYERHLGRASPLHIERGLNRLWTEGGLMYAPPPD</sequence>
<protein>
    <submittedName>
        <fullName evidence="6">Amino acid ABC transporter substrate-binding protein (PAAT family)</fullName>
    </submittedName>
</protein>
<comment type="caution">
    <text evidence="6">The sequence shown here is derived from an EMBL/GenBank/DDBJ whole genome shotgun (WGS) entry which is preliminary data.</text>
</comment>
<dbReference type="Gene3D" id="3.40.190.10">
    <property type="entry name" value="Periplasmic binding protein-like II"/>
    <property type="match status" value="2"/>
</dbReference>
<evidence type="ECO:0000256" key="1">
    <source>
        <dbReference type="ARBA" id="ARBA00010333"/>
    </source>
</evidence>
<dbReference type="RefSeq" id="WP_132978639.1">
    <property type="nucleotide sequence ID" value="NZ_SMAO01000014.1"/>
</dbReference>
<evidence type="ECO:0000313" key="6">
    <source>
        <dbReference type="EMBL" id="TCT18107.1"/>
    </source>
</evidence>
<feature type="chain" id="PRO_5020294108" evidence="4">
    <location>
        <begin position="23"/>
        <end position="344"/>
    </location>
</feature>
<comment type="similarity">
    <text evidence="1">Belongs to the bacterial solute-binding protein 3 family.</text>
</comment>
<reference evidence="6 7" key="1">
    <citation type="submission" date="2019-03" db="EMBL/GenBank/DDBJ databases">
        <title>Genomic Encyclopedia of Type Strains, Phase IV (KMG-IV): sequencing the most valuable type-strain genomes for metagenomic binning, comparative biology and taxonomic classification.</title>
        <authorList>
            <person name="Goeker M."/>
        </authorList>
    </citation>
    <scope>NUCLEOTIDE SEQUENCE [LARGE SCALE GENOMIC DNA]</scope>
    <source>
        <strain evidence="6 7">DSM 13587</strain>
    </source>
</reference>
<dbReference type="InterPro" id="IPR001638">
    <property type="entry name" value="Solute-binding_3/MltF_N"/>
</dbReference>
<dbReference type="GO" id="GO:0006865">
    <property type="term" value="P:amino acid transport"/>
    <property type="evidence" value="ECO:0007669"/>
    <property type="project" value="TreeGrafter"/>
</dbReference>
<dbReference type="OrthoDB" id="9777941at2"/>
<dbReference type="AlphaFoldDB" id="A0A4V2V0T2"/>
<dbReference type="PANTHER" id="PTHR30085:SF7">
    <property type="entry name" value="AMINO-ACID ABC TRANSPORTER-BINDING PROTEIN YHDW-RELATED"/>
    <property type="match status" value="1"/>
</dbReference>
<accession>A0A4V2V0T2</accession>
<evidence type="ECO:0000256" key="3">
    <source>
        <dbReference type="ARBA" id="ARBA00022729"/>
    </source>
</evidence>
<dbReference type="Proteomes" id="UP000295717">
    <property type="component" value="Unassembled WGS sequence"/>
</dbReference>
<name>A0A4V2V0T2_9GAMM</name>
<dbReference type="InterPro" id="IPR051455">
    <property type="entry name" value="Bact_solute-bind_prot3"/>
</dbReference>
<keyword evidence="7" id="KW-1185">Reference proteome</keyword>
<keyword evidence="2" id="KW-0813">Transport</keyword>
<evidence type="ECO:0000256" key="4">
    <source>
        <dbReference type="SAM" id="SignalP"/>
    </source>
</evidence>
<evidence type="ECO:0000313" key="7">
    <source>
        <dbReference type="Proteomes" id="UP000295717"/>
    </source>
</evidence>